<dbReference type="OrthoDB" id="3981028at2759"/>
<feature type="region of interest" description="Disordered" evidence="1">
    <location>
        <begin position="66"/>
        <end position="92"/>
    </location>
</feature>
<proteinExistence type="predicted"/>
<evidence type="ECO:0008006" key="4">
    <source>
        <dbReference type="Google" id="ProtNLM"/>
    </source>
</evidence>
<feature type="compositionally biased region" description="Basic and acidic residues" evidence="1">
    <location>
        <begin position="73"/>
        <end position="88"/>
    </location>
</feature>
<feature type="compositionally biased region" description="Basic and acidic residues" evidence="1">
    <location>
        <begin position="355"/>
        <end position="365"/>
    </location>
</feature>
<evidence type="ECO:0000313" key="3">
    <source>
        <dbReference type="Proteomes" id="UP000664169"/>
    </source>
</evidence>
<sequence>MNGNGNGTMLASSLLASSIDSLSSSRRIHSPHKANSTLVSRTYKSASNLFLTRRLQECLHELEPIIFPPSRQHQNDDQSEHGETRDLSQDELIDPPLITTASKSARVKVWNLYITLLNAIIELGAEDGKATFGNANWRELVAKAKDGTVWKEIVKYGYHGREGLVDADVVSNLATLLLSHAPDQTLNQNRLEAYIARSNEPMLDFSDRFETSSVLSGDYNPKASHTNGTNTPRDLHSRLKIVELYALHVLPRNNEWEYAREFIQMNELLDDERKDLFLQTLQSLQDQRVEDEERDAELQRQRDQELEHSRRRTQEKQQEVRSAADPRKYEHKRSNSKTDYGIEDHHAPRSVLKNNAERKWSETKSHSTASTNIHTRRKQSSSSPPSTIRARTLALIGSLQQMMLGTAEAISKNPSILLRTLFFIVALLMVLGKRDLRLWLSRITGLGWDRVKRTIGMGVKISYL</sequence>
<protein>
    <recommendedName>
        <fullName evidence="4">Peroxin 26</fullName>
    </recommendedName>
</protein>
<evidence type="ECO:0000313" key="2">
    <source>
        <dbReference type="EMBL" id="CAF9904950.1"/>
    </source>
</evidence>
<dbReference type="EMBL" id="CAJPDQ010000002">
    <property type="protein sequence ID" value="CAF9904950.1"/>
    <property type="molecule type" value="Genomic_DNA"/>
</dbReference>
<comment type="caution">
    <text evidence="2">The sequence shown here is derived from an EMBL/GenBank/DDBJ whole genome shotgun (WGS) entry which is preliminary data.</text>
</comment>
<dbReference type="AlphaFoldDB" id="A0A8H3EG05"/>
<evidence type="ECO:0000256" key="1">
    <source>
        <dbReference type="SAM" id="MobiDB-lite"/>
    </source>
</evidence>
<feature type="compositionally biased region" description="Basic and acidic residues" evidence="1">
    <location>
        <begin position="296"/>
        <end position="328"/>
    </location>
</feature>
<gene>
    <name evidence="2" type="ORF">GOMPHAMPRED_002995</name>
</gene>
<dbReference type="Proteomes" id="UP000664169">
    <property type="component" value="Unassembled WGS sequence"/>
</dbReference>
<feature type="region of interest" description="Disordered" evidence="1">
    <location>
        <begin position="286"/>
        <end position="387"/>
    </location>
</feature>
<accession>A0A8H3EG05</accession>
<keyword evidence="3" id="KW-1185">Reference proteome</keyword>
<organism evidence="2 3">
    <name type="scientific">Gomphillus americanus</name>
    <dbReference type="NCBI Taxonomy" id="1940652"/>
    <lineage>
        <taxon>Eukaryota</taxon>
        <taxon>Fungi</taxon>
        <taxon>Dikarya</taxon>
        <taxon>Ascomycota</taxon>
        <taxon>Pezizomycotina</taxon>
        <taxon>Lecanoromycetes</taxon>
        <taxon>OSLEUM clade</taxon>
        <taxon>Ostropomycetidae</taxon>
        <taxon>Ostropales</taxon>
        <taxon>Graphidaceae</taxon>
        <taxon>Gomphilloideae</taxon>
        <taxon>Gomphillus</taxon>
    </lineage>
</organism>
<reference evidence="2" key="1">
    <citation type="submission" date="2021-03" db="EMBL/GenBank/DDBJ databases">
        <authorList>
            <person name="Tagirdzhanova G."/>
        </authorList>
    </citation>
    <scope>NUCLEOTIDE SEQUENCE</scope>
</reference>
<name>A0A8H3EG05_9LECA</name>